<accession>D7BFP8</accession>
<feature type="domain" description="Thioesterase" evidence="2">
    <location>
        <begin position="47"/>
        <end position="98"/>
    </location>
</feature>
<dbReference type="STRING" id="526227.Mesil_1719"/>
<evidence type="ECO:0000259" key="2">
    <source>
        <dbReference type="Pfam" id="PF03061"/>
    </source>
</evidence>
<dbReference type="InterPro" id="IPR003736">
    <property type="entry name" value="PAAI_dom"/>
</dbReference>
<dbReference type="GO" id="GO:0016289">
    <property type="term" value="F:acyl-CoA hydrolase activity"/>
    <property type="evidence" value="ECO:0007669"/>
    <property type="project" value="UniProtKB-ARBA"/>
</dbReference>
<evidence type="ECO:0000256" key="1">
    <source>
        <dbReference type="ARBA" id="ARBA00022801"/>
    </source>
</evidence>
<dbReference type="AlphaFoldDB" id="D7BFP8"/>
<keyword evidence="1" id="KW-0378">Hydrolase</keyword>
<reference evidence="3 4" key="1">
    <citation type="journal article" date="2010" name="Stand. Genomic Sci.">
        <title>Complete genome sequence of Meiothermus silvanus type strain (VI-R2).</title>
        <authorList>
            <person name="Sikorski J."/>
            <person name="Tindall B.J."/>
            <person name="Lowry S."/>
            <person name="Lucas S."/>
            <person name="Nolan M."/>
            <person name="Copeland A."/>
            <person name="Glavina Del Rio T."/>
            <person name="Tice H."/>
            <person name="Cheng J.F."/>
            <person name="Han C."/>
            <person name="Pitluck S."/>
            <person name="Liolios K."/>
            <person name="Ivanova N."/>
            <person name="Mavromatis K."/>
            <person name="Mikhailova N."/>
            <person name="Pati A."/>
            <person name="Goodwin L."/>
            <person name="Chen A."/>
            <person name="Palaniappan K."/>
            <person name="Land M."/>
            <person name="Hauser L."/>
            <person name="Chang Y.J."/>
            <person name="Jeffries C.D."/>
            <person name="Rohde M."/>
            <person name="Goker M."/>
            <person name="Woyke T."/>
            <person name="Bristow J."/>
            <person name="Eisen J.A."/>
            <person name="Markowitz V."/>
            <person name="Hugenholtz P."/>
            <person name="Kyrpides N.C."/>
            <person name="Klenk H.P."/>
            <person name="Lapidus A."/>
        </authorList>
    </citation>
    <scope>NUCLEOTIDE SEQUENCE [LARGE SCALE GENOMIC DNA]</scope>
    <source>
        <strain evidence="4">ATCC 700542 / DSM 9946 / VI-R2</strain>
    </source>
</reference>
<gene>
    <name evidence="3" type="ordered locus">Mesil_1719</name>
</gene>
<dbReference type="eggNOG" id="COG2050">
    <property type="taxonomic scope" value="Bacteria"/>
</dbReference>
<dbReference type="Proteomes" id="UP000001916">
    <property type="component" value="Chromosome"/>
</dbReference>
<sequence>MNRSEIQRLFTTAPFVQHVGMRLLEAGEGWCESEIEIQAHHQQQDSFIHAGVQATMADHTAGSAAATLIRPGQYVLTVEFKINLLRRYHQGVWKYAEGGVSFLLAKK</sequence>
<dbReference type="NCBIfam" id="TIGR00369">
    <property type="entry name" value="unchar_dom_1"/>
    <property type="match status" value="1"/>
</dbReference>
<dbReference type="KEGG" id="msv:Mesil_1719"/>
<keyword evidence="4" id="KW-1185">Reference proteome</keyword>
<dbReference type="InterPro" id="IPR029069">
    <property type="entry name" value="HotDog_dom_sf"/>
</dbReference>
<proteinExistence type="predicted"/>
<dbReference type="CDD" id="cd03443">
    <property type="entry name" value="PaaI_thioesterase"/>
    <property type="match status" value="1"/>
</dbReference>
<protein>
    <submittedName>
        <fullName evidence="3">Uncharacterized protein possibly involved in aromatic compounds catabolism</fullName>
    </submittedName>
</protein>
<organism evidence="3 4">
    <name type="scientific">Allomeiothermus silvanus (strain ATCC 700542 / DSM 9946 / NBRC 106475 / NCIMB 13440 / VI-R2)</name>
    <name type="common">Thermus silvanus</name>
    <dbReference type="NCBI Taxonomy" id="526227"/>
    <lineage>
        <taxon>Bacteria</taxon>
        <taxon>Thermotogati</taxon>
        <taxon>Deinococcota</taxon>
        <taxon>Deinococci</taxon>
        <taxon>Thermales</taxon>
        <taxon>Thermaceae</taxon>
        <taxon>Allomeiothermus</taxon>
    </lineage>
</organism>
<dbReference type="HOGENOM" id="CLU_2206894_0_0_0"/>
<dbReference type="Pfam" id="PF03061">
    <property type="entry name" value="4HBT"/>
    <property type="match status" value="1"/>
</dbReference>
<dbReference type="Gene3D" id="3.10.129.10">
    <property type="entry name" value="Hotdog Thioesterase"/>
    <property type="match status" value="1"/>
</dbReference>
<evidence type="ECO:0000313" key="3">
    <source>
        <dbReference type="EMBL" id="ADH63601.1"/>
    </source>
</evidence>
<name>D7BFP8_ALLS1</name>
<dbReference type="RefSeq" id="WP_013158160.1">
    <property type="nucleotide sequence ID" value="NC_014212.1"/>
</dbReference>
<dbReference type="InterPro" id="IPR006683">
    <property type="entry name" value="Thioestr_dom"/>
</dbReference>
<dbReference type="SUPFAM" id="SSF54637">
    <property type="entry name" value="Thioesterase/thiol ester dehydrase-isomerase"/>
    <property type="match status" value="1"/>
</dbReference>
<evidence type="ECO:0000313" key="4">
    <source>
        <dbReference type="Proteomes" id="UP000001916"/>
    </source>
</evidence>
<dbReference type="EMBL" id="CP002042">
    <property type="protein sequence ID" value="ADH63601.1"/>
    <property type="molecule type" value="Genomic_DNA"/>
</dbReference>